<dbReference type="Gramene" id="TVU17679">
    <property type="protein sequence ID" value="TVU17679"/>
    <property type="gene ID" value="EJB05_33729"/>
</dbReference>
<accession>A0A5J9U1T2</accession>
<dbReference type="AlphaFoldDB" id="A0A5J9U1T2"/>
<sequence>MCGVCTGATTTSTTGQFLFLLNVARHLLSCAISVLCIHPHHIYGGQGQSSKAIQCALRYSWRLEDPLFDHYLSSGLRVGCTDLSDGLPDHEMCFKFVVPNSALKDRDKQEAIDVDPMNMEKGTEATTIWEIKSWVKATPMTTGQGKSIALDHKVSH</sequence>
<reference evidence="1 2" key="1">
    <citation type="journal article" date="2019" name="Sci. Rep.">
        <title>A high-quality genome of Eragrostis curvula grass provides insights into Poaceae evolution and supports new strategies to enhance forage quality.</title>
        <authorList>
            <person name="Carballo J."/>
            <person name="Santos B.A.C.M."/>
            <person name="Zappacosta D."/>
            <person name="Garbus I."/>
            <person name="Selva J.P."/>
            <person name="Gallo C.A."/>
            <person name="Diaz A."/>
            <person name="Albertini E."/>
            <person name="Caccamo M."/>
            <person name="Echenique V."/>
        </authorList>
    </citation>
    <scope>NUCLEOTIDE SEQUENCE [LARGE SCALE GENOMIC DNA]</scope>
    <source>
        <strain evidence="2">cv. Victoria</strain>
        <tissue evidence="1">Leaf</tissue>
    </source>
</reference>
<comment type="caution">
    <text evidence="1">The sequence shown here is derived from an EMBL/GenBank/DDBJ whole genome shotgun (WGS) entry which is preliminary data.</text>
</comment>
<proteinExistence type="predicted"/>
<dbReference type="Proteomes" id="UP000324897">
    <property type="component" value="Chromosome 7"/>
</dbReference>
<feature type="non-terminal residue" evidence="1">
    <location>
        <position position="1"/>
    </location>
</feature>
<name>A0A5J9U1T2_9POAL</name>
<organism evidence="1 2">
    <name type="scientific">Eragrostis curvula</name>
    <name type="common">weeping love grass</name>
    <dbReference type="NCBI Taxonomy" id="38414"/>
    <lineage>
        <taxon>Eukaryota</taxon>
        <taxon>Viridiplantae</taxon>
        <taxon>Streptophyta</taxon>
        <taxon>Embryophyta</taxon>
        <taxon>Tracheophyta</taxon>
        <taxon>Spermatophyta</taxon>
        <taxon>Magnoliopsida</taxon>
        <taxon>Liliopsida</taxon>
        <taxon>Poales</taxon>
        <taxon>Poaceae</taxon>
        <taxon>PACMAD clade</taxon>
        <taxon>Chloridoideae</taxon>
        <taxon>Eragrostideae</taxon>
        <taxon>Eragrostidinae</taxon>
        <taxon>Eragrostis</taxon>
    </lineage>
</organism>
<gene>
    <name evidence="1" type="ORF">EJB05_33729</name>
</gene>
<protein>
    <submittedName>
        <fullName evidence="1">Uncharacterized protein</fullName>
    </submittedName>
</protein>
<dbReference type="EMBL" id="RWGY01000029">
    <property type="protein sequence ID" value="TVU17679.1"/>
    <property type="molecule type" value="Genomic_DNA"/>
</dbReference>
<evidence type="ECO:0000313" key="1">
    <source>
        <dbReference type="EMBL" id="TVU17679.1"/>
    </source>
</evidence>
<evidence type="ECO:0000313" key="2">
    <source>
        <dbReference type="Proteomes" id="UP000324897"/>
    </source>
</evidence>
<keyword evidence="2" id="KW-1185">Reference proteome</keyword>